<proteinExistence type="predicted"/>
<accession>A0AAD7FJP6</accession>
<feature type="compositionally biased region" description="Polar residues" evidence="1">
    <location>
        <begin position="25"/>
        <end position="36"/>
    </location>
</feature>
<feature type="compositionally biased region" description="Low complexity" evidence="1">
    <location>
        <begin position="62"/>
        <end position="72"/>
    </location>
</feature>
<sequence length="308" mass="33362">MSLSPPQRAPLPITLLPISPLNVPRRSTVSAPSPQTRMFDAPPLYPASSSSSTRRHTDLSHSRSSSPASASDARPRIRPLPDIPIPPGPRSAPPLAPRRQTSTSSFRPLPRVPEVSVSLSVTPASPVDPPPLRVLRSETHLFAPSPVVPPPRFASLSLRLDTSPDAMESRRPIPPPVTLAPMATIPQSAPSPGLPSPTTARQRRISKLRRHLGESVQIVFTDAESGREFGDVCSQTAVAVKKLLELDAADDSDTSDDEDVYSPVLAHGHDGHCAISLKRYSAKWVREEGSRQFVEENYSAILRDLRAL</sequence>
<gene>
    <name evidence="2" type="ORF">FB45DRAFT_867522</name>
</gene>
<organism evidence="2 3">
    <name type="scientific">Roridomyces roridus</name>
    <dbReference type="NCBI Taxonomy" id="1738132"/>
    <lineage>
        <taxon>Eukaryota</taxon>
        <taxon>Fungi</taxon>
        <taxon>Dikarya</taxon>
        <taxon>Basidiomycota</taxon>
        <taxon>Agaricomycotina</taxon>
        <taxon>Agaricomycetes</taxon>
        <taxon>Agaricomycetidae</taxon>
        <taxon>Agaricales</taxon>
        <taxon>Marasmiineae</taxon>
        <taxon>Mycenaceae</taxon>
        <taxon>Roridomyces</taxon>
    </lineage>
</organism>
<feature type="compositionally biased region" description="Pro residues" evidence="1">
    <location>
        <begin position="81"/>
        <end position="96"/>
    </location>
</feature>
<evidence type="ECO:0000256" key="1">
    <source>
        <dbReference type="SAM" id="MobiDB-lite"/>
    </source>
</evidence>
<dbReference type="EMBL" id="JARKIF010000010">
    <property type="protein sequence ID" value="KAJ7628460.1"/>
    <property type="molecule type" value="Genomic_DNA"/>
</dbReference>
<keyword evidence="3" id="KW-1185">Reference proteome</keyword>
<evidence type="ECO:0000313" key="2">
    <source>
        <dbReference type="EMBL" id="KAJ7628460.1"/>
    </source>
</evidence>
<dbReference type="AlphaFoldDB" id="A0AAD7FJP6"/>
<feature type="compositionally biased region" description="Low complexity" evidence="1">
    <location>
        <begin position="10"/>
        <end position="21"/>
    </location>
</feature>
<reference evidence="2" key="1">
    <citation type="submission" date="2023-03" db="EMBL/GenBank/DDBJ databases">
        <title>Massive genome expansion in bonnet fungi (Mycena s.s.) driven by repeated elements and novel gene families across ecological guilds.</title>
        <authorList>
            <consortium name="Lawrence Berkeley National Laboratory"/>
            <person name="Harder C.B."/>
            <person name="Miyauchi S."/>
            <person name="Viragh M."/>
            <person name="Kuo A."/>
            <person name="Thoen E."/>
            <person name="Andreopoulos B."/>
            <person name="Lu D."/>
            <person name="Skrede I."/>
            <person name="Drula E."/>
            <person name="Henrissat B."/>
            <person name="Morin E."/>
            <person name="Kohler A."/>
            <person name="Barry K."/>
            <person name="LaButti K."/>
            <person name="Morin E."/>
            <person name="Salamov A."/>
            <person name="Lipzen A."/>
            <person name="Mereny Z."/>
            <person name="Hegedus B."/>
            <person name="Baldrian P."/>
            <person name="Stursova M."/>
            <person name="Weitz H."/>
            <person name="Taylor A."/>
            <person name="Grigoriev I.V."/>
            <person name="Nagy L.G."/>
            <person name="Martin F."/>
            <person name="Kauserud H."/>
        </authorList>
    </citation>
    <scope>NUCLEOTIDE SEQUENCE</scope>
    <source>
        <strain evidence="2">9284</strain>
    </source>
</reference>
<dbReference type="Proteomes" id="UP001221142">
    <property type="component" value="Unassembled WGS sequence"/>
</dbReference>
<comment type="caution">
    <text evidence="2">The sequence shown here is derived from an EMBL/GenBank/DDBJ whole genome shotgun (WGS) entry which is preliminary data.</text>
</comment>
<protein>
    <submittedName>
        <fullName evidence="2">Uncharacterized protein</fullName>
    </submittedName>
</protein>
<evidence type="ECO:0000313" key="3">
    <source>
        <dbReference type="Proteomes" id="UP001221142"/>
    </source>
</evidence>
<name>A0AAD7FJP6_9AGAR</name>
<feature type="region of interest" description="Disordered" evidence="1">
    <location>
        <begin position="1"/>
        <end position="110"/>
    </location>
</feature>